<dbReference type="KEGG" id="bayd:BSPP4475_16905"/>
<dbReference type="EMBL" id="OY569118">
    <property type="protein sequence ID" value="CAJ1003991.1"/>
    <property type="molecule type" value="Genomic_DNA"/>
</dbReference>
<proteinExistence type="predicted"/>
<accession>A0AA48MED9</accession>
<sequence length="30" mass="3427">MKTETRQWGIIIGIVAISLAAMIGLLYMFW</sequence>
<feature type="transmembrane region" description="Helical" evidence="1">
    <location>
        <begin position="7"/>
        <end position="29"/>
    </location>
</feature>
<keyword evidence="3" id="KW-1185">Reference proteome</keyword>
<keyword evidence="1" id="KW-0472">Membrane</keyword>
<reference evidence="2" key="1">
    <citation type="submission" date="2023-07" db="EMBL/GenBank/DDBJ databases">
        <authorList>
            <person name="Ivanov I."/>
            <person name="Teneva D."/>
            <person name="Stoikov I."/>
        </authorList>
    </citation>
    <scope>NUCLEOTIDE SEQUENCE</scope>
    <source>
        <strain evidence="2">4475</strain>
    </source>
</reference>
<evidence type="ECO:0000313" key="3">
    <source>
        <dbReference type="Proteomes" id="UP001189619"/>
    </source>
</evidence>
<organism evidence="2 3">
    <name type="scientific">Brevibacillus aydinogluensis</name>
    <dbReference type="NCBI Taxonomy" id="927786"/>
    <lineage>
        <taxon>Bacteria</taxon>
        <taxon>Bacillati</taxon>
        <taxon>Bacillota</taxon>
        <taxon>Bacilli</taxon>
        <taxon>Bacillales</taxon>
        <taxon>Paenibacillaceae</taxon>
        <taxon>Brevibacillus</taxon>
    </lineage>
</organism>
<dbReference type="AlphaFoldDB" id="A0AA48MED9"/>
<evidence type="ECO:0000256" key="1">
    <source>
        <dbReference type="SAM" id="Phobius"/>
    </source>
</evidence>
<keyword evidence="1" id="KW-1133">Transmembrane helix</keyword>
<protein>
    <submittedName>
        <fullName evidence="2">Uncharacterized protein</fullName>
    </submittedName>
</protein>
<keyword evidence="1" id="KW-0812">Transmembrane</keyword>
<evidence type="ECO:0000313" key="2">
    <source>
        <dbReference type="EMBL" id="CAJ1003991.1"/>
    </source>
</evidence>
<name>A0AA48MED9_9BACL</name>
<dbReference type="Proteomes" id="UP001189619">
    <property type="component" value="Chromosome"/>
</dbReference>
<gene>
    <name evidence="2" type="ORF">BSPP4475_16905</name>
</gene>